<comment type="caution">
    <text evidence="1">The sequence shown here is derived from an EMBL/GenBank/DDBJ whole genome shotgun (WGS) entry which is preliminary data.</text>
</comment>
<dbReference type="Proteomes" id="UP001152531">
    <property type="component" value="Unassembled WGS sequence"/>
</dbReference>
<protein>
    <submittedName>
        <fullName evidence="1">Uncharacterized protein</fullName>
    </submittedName>
</protein>
<sequence>MKVDLEVPNTLILLVIGIASILLLKDKILSLLSHGDQGKKSVKDKRIIKHSKKMVKKQIIVVGAGLIGPRHAHHVSINPRCELFAIVDLFPVPELVEKYNTRYFQNIKDLIGYCDSNGLKYPDGAIVCTPNHTHAKVSKELSDYGINLIIEKPVTPTPEDSKALKLYTMNKVKVLVGHHRRFHPVIKEAKAKIKQIGDVLAIQGSWCLKKHHEYYNDWRKSRSGGPMLINLVHDLDLLQYLLGPVQSVFAEPLKNLRDHDDEGCSLVLKFKSGTIGTFVVSDNIPSPFNFENATGENPLIPHCPIDGLYRIFGNKGTLSLPDMKIYSTEHWHKPMVVEELNRPVGVPFDDQLNHFVDVLNGDLIKCTIDDGISAVLVTQAIMESLDTGERVIVKDLSVVEPNFNVLGLKELTPEPLKPMATAIKVN</sequence>
<organism evidence="1 2">
    <name type="scientific">[Candida] jaroonii</name>
    <dbReference type="NCBI Taxonomy" id="467808"/>
    <lineage>
        <taxon>Eukaryota</taxon>
        <taxon>Fungi</taxon>
        <taxon>Dikarya</taxon>
        <taxon>Ascomycota</taxon>
        <taxon>Saccharomycotina</taxon>
        <taxon>Pichiomycetes</taxon>
        <taxon>Debaryomycetaceae</taxon>
        <taxon>Yamadazyma</taxon>
    </lineage>
</organism>
<evidence type="ECO:0000313" key="2">
    <source>
        <dbReference type="Proteomes" id="UP001152531"/>
    </source>
</evidence>
<reference evidence="1" key="1">
    <citation type="submission" date="2022-06" db="EMBL/GenBank/DDBJ databases">
        <authorList>
            <person name="Legras J.-L."/>
            <person name="Devillers H."/>
            <person name="Grondin C."/>
        </authorList>
    </citation>
    <scope>NUCLEOTIDE SEQUENCE</scope>
    <source>
        <strain evidence="1">CLIB 1444</strain>
    </source>
</reference>
<dbReference type="EMBL" id="CALSDN010000004">
    <property type="protein sequence ID" value="CAH6720807.1"/>
    <property type="molecule type" value="Genomic_DNA"/>
</dbReference>
<evidence type="ECO:0000313" key="1">
    <source>
        <dbReference type="EMBL" id="CAH6720807.1"/>
    </source>
</evidence>
<name>A0ACA9Y7A0_9ASCO</name>
<gene>
    <name evidence="1" type="ORF">CLIB1444_04S08394</name>
</gene>
<keyword evidence="2" id="KW-1185">Reference proteome</keyword>
<proteinExistence type="predicted"/>
<accession>A0ACA9Y7A0</accession>